<reference evidence="2" key="1">
    <citation type="submission" date="2021-01" db="EMBL/GenBank/DDBJ databases">
        <authorList>
            <person name="Corre E."/>
            <person name="Pelletier E."/>
            <person name="Niang G."/>
            <person name="Scheremetjew M."/>
            <person name="Finn R."/>
            <person name="Kale V."/>
            <person name="Holt S."/>
            <person name="Cochrane G."/>
            <person name="Meng A."/>
            <person name="Brown T."/>
            <person name="Cohen L."/>
        </authorList>
    </citation>
    <scope>NUCLEOTIDE SEQUENCE</scope>
    <source>
        <strain evidence="2">CCMP2084</strain>
    </source>
</reference>
<feature type="signal peptide" evidence="1">
    <location>
        <begin position="1"/>
        <end position="19"/>
    </location>
</feature>
<sequence length="237" mass="25690">MAQFYFFSLLLVSANVAHAFQNMFSRSVPVASPLSDEAVAVFDKRYPFGRGDVKQNPFVKVGMPNRDIDGTPIATAVSAEKAGKRMTDISEKEARAAFSELAMLYGAEEALEITKALPIALAFSSKNFGESLKEFSILFGEEEAKAMVVRNPGLLAINPANAAKSNEQTMVFSYLVAWTRPFSKVLLPGLLFLLLTPLIEQVTGIPIRTTFLSTITGSDPATIAASYNDLANSLPLQ</sequence>
<proteinExistence type="predicted"/>
<dbReference type="AlphaFoldDB" id="A0A6T7ITQ2"/>
<protein>
    <submittedName>
        <fullName evidence="2">Uncharacterized protein</fullName>
    </submittedName>
</protein>
<gene>
    <name evidence="2" type="ORF">ASEP1449_LOCUS13052</name>
    <name evidence="3" type="ORF">ASEP1449_LOCUS13053</name>
</gene>
<evidence type="ECO:0000313" key="3">
    <source>
        <dbReference type="EMBL" id="CAD9821219.1"/>
    </source>
</evidence>
<organism evidence="2">
    <name type="scientific">Attheya septentrionalis</name>
    <dbReference type="NCBI Taxonomy" id="420275"/>
    <lineage>
        <taxon>Eukaryota</taxon>
        <taxon>Sar</taxon>
        <taxon>Stramenopiles</taxon>
        <taxon>Ochrophyta</taxon>
        <taxon>Bacillariophyta</taxon>
        <taxon>Coscinodiscophyceae</taxon>
        <taxon>Chaetocerotophycidae</taxon>
        <taxon>Chaetocerotales</taxon>
        <taxon>Attheyaceae</taxon>
        <taxon>Attheya</taxon>
    </lineage>
</organism>
<keyword evidence="1" id="KW-0732">Signal</keyword>
<feature type="chain" id="PRO_5036393684" evidence="1">
    <location>
        <begin position="20"/>
        <end position="237"/>
    </location>
</feature>
<accession>A0A6T7ITQ2</accession>
<evidence type="ECO:0000313" key="2">
    <source>
        <dbReference type="EMBL" id="CAD9821218.1"/>
    </source>
</evidence>
<dbReference type="EMBL" id="HBHQ01019463">
    <property type="protein sequence ID" value="CAD9821219.1"/>
    <property type="molecule type" value="Transcribed_RNA"/>
</dbReference>
<evidence type="ECO:0000256" key="1">
    <source>
        <dbReference type="SAM" id="SignalP"/>
    </source>
</evidence>
<name>A0A6T7ITQ2_9STRA</name>
<dbReference type="EMBL" id="HBHQ01019462">
    <property type="protein sequence ID" value="CAD9821218.1"/>
    <property type="molecule type" value="Transcribed_RNA"/>
</dbReference>